<comment type="caution">
    <text evidence="2">The sequence shown here is derived from an EMBL/GenBank/DDBJ whole genome shotgun (WGS) entry which is preliminary data.</text>
</comment>
<organism evidence="2 3">
    <name type="scientific">Paenibacillus mangrovi</name>
    <dbReference type="NCBI Taxonomy" id="2931978"/>
    <lineage>
        <taxon>Bacteria</taxon>
        <taxon>Bacillati</taxon>
        <taxon>Bacillota</taxon>
        <taxon>Bacilli</taxon>
        <taxon>Bacillales</taxon>
        <taxon>Paenibacillaceae</taxon>
        <taxon>Paenibacillus</taxon>
    </lineage>
</organism>
<dbReference type="RefSeq" id="WP_244725398.1">
    <property type="nucleotide sequence ID" value="NZ_JALIRP010000004.1"/>
</dbReference>
<feature type="compositionally biased region" description="Basic and acidic residues" evidence="1">
    <location>
        <begin position="284"/>
        <end position="294"/>
    </location>
</feature>
<evidence type="ECO:0000313" key="2">
    <source>
        <dbReference type="EMBL" id="MCJ8012611.1"/>
    </source>
</evidence>
<dbReference type="Pfam" id="PF01547">
    <property type="entry name" value="SBP_bac_1"/>
    <property type="match status" value="1"/>
</dbReference>
<proteinExistence type="predicted"/>
<dbReference type="InterPro" id="IPR006059">
    <property type="entry name" value="SBP"/>
</dbReference>
<dbReference type="InterPro" id="IPR008979">
    <property type="entry name" value="Galactose-bd-like_sf"/>
</dbReference>
<keyword evidence="3" id="KW-1185">Reference proteome</keyword>
<dbReference type="Gene3D" id="3.40.190.10">
    <property type="entry name" value="Periplasmic binding protein-like II"/>
    <property type="match status" value="1"/>
</dbReference>
<reference evidence="2" key="1">
    <citation type="submission" date="2022-04" db="EMBL/GenBank/DDBJ databases">
        <title>Paenibacillus mangrovi sp. nov., a novel endophytic bacterium isolated from bark of Kandelia candel.</title>
        <authorList>
            <person name="Tuo L."/>
        </authorList>
    </citation>
    <scope>NUCLEOTIDE SEQUENCE</scope>
    <source>
        <strain evidence="2">KQZ6P-2</strain>
    </source>
</reference>
<dbReference type="SUPFAM" id="SSF53850">
    <property type="entry name" value="Periplasmic binding protein-like II"/>
    <property type="match status" value="1"/>
</dbReference>
<gene>
    <name evidence="2" type="ORF">MUG84_12800</name>
</gene>
<evidence type="ECO:0000256" key="1">
    <source>
        <dbReference type="SAM" id="MobiDB-lite"/>
    </source>
</evidence>
<sequence>MVRKSRKQIQKLLLAVIAVLLLTWWFYSRKADYTALADIPQYSDVDMQSILAGEDIKSKLEPSYLKYVKQLKGEGKQDAENVNIVISGEDYAAVSDFGVSKQNSIGGRSGTALVQTDENSWAEYTVDIPRDGFYQIGMDYYAMPGKRASILRSMQIDGKYPFFQAKMIDFKRMWKEVGEPWKDNQGNEFNPRQEEVMGWQYQEFQDAESKVSEPLRFYLTQGKHTLRLTVIREPAAIGEIHIFSPVKLSAYTDVHKQDLQQGRQELKDKLLQFQAEQAVLKSDPTLRRQEDRNPASEPNDSNKSILNVFGGSGWRKGGQWAEWEIDVPESGLYNIGARYSNPYLNGIPVQRKVSIDGKIPFAEMNAVSFEYGSGWQIAGFGGKEQPYEIYLGQGKHRIRMEMQIGSLGEVFEIVQHVTQQMSLLQREIYLVTGTNPDPNRDYELKKSIPNLIPRLNLMAKDLQDGMKLLYSLGVEQNSSKVSTLGMARDQLLDMAKKPETITARLDQFSDKQAELGTWMTSLTGQGLLLDYFIVKSPDQPWPDANKGWAAQSWNSVNDFLLSFRKDYGGIGNRYGEQDKVLNVWVARGREWANIIKRMTDEDFTPQTGIKVNINVIPAGAMHLLMLSSTAGMAPDVALGVQADIPIDYAVRNAVVNLGEFPDYNEIAARFRPGALIPYQYNNGHYALPENQNFSMLFYRKDILQQLGVEKAPETWQDIMDLIPLLQQNGMDFYYGHTPDDFTPFLFQNGGEYYRENGKYSALDTPEALKAMKMWTDLFTNYKINKKADFYNRFRTGEMPIGIADYSTYILLSTAAPELTGWWEMKPMPGIPDKEGKINRSTGGAAQTGVIFKDTKLKNEAWEYLKWWTSADVQEQFGSELESVLGVEARWNTANVEALKRMPWSSQDIDSVLKQWDWFKEREIVLGAYFTTRHITNMWNEIVLNGKTVREAVEDGMKEVNKELRKKREEFGLDVEEQEGIGKGGGSR</sequence>
<dbReference type="SUPFAM" id="SSF49785">
    <property type="entry name" value="Galactose-binding domain-like"/>
    <property type="match status" value="1"/>
</dbReference>
<feature type="region of interest" description="Disordered" evidence="1">
    <location>
        <begin position="282"/>
        <end position="304"/>
    </location>
</feature>
<dbReference type="Proteomes" id="UP001139347">
    <property type="component" value="Unassembled WGS sequence"/>
</dbReference>
<dbReference type="InterPro" id="IPR050490">
    <property type="entry name" value="Bact_solute-bd_prot1"/>
</dbReference>
<evidence type="ECO:0000313" key="3">
    <source>
        <dbReference type="Proteomes" id="UP001139347"/>
    </source>
</evidence>
<dbReference type="EMBL" id="JALIRP010000004">
    <property type="protein sequence ID" value="MCJ8012611.1"/>
    <property type="molecule type" value="Genomic_DNA"/>
</dbReference>
<dbReference type="PANTHER" id="PTHR43649:SF27">
    <property type="entry name" value="EXTRACELLULAR SOLUTE-BINDING PROTEIN FAMILY 1"/>
    <property type="match status" value="1"/>
</dbReference>
<accession>A0A9X1WQ49</accession>
<dbReference type="Gene3D" id="2.60.120.260">
    <property type="entry name" value="Galactose-binding domain-like"/>
    <property type="match status" value="2"/>
</dbReference>
<dbReference type="PANTHER" id="PTHR43649">
    <property type="entry name" value="ARABINOSE-BINDING PROTEIN-RELATED"/>
    <property type="match status" value="1"/>
</dbReference>
<protein>
    <submittedName>
        <fullName evidence="2">Extracellular solute-binding protein</fullName>
    </submittedName>
</protein>
<name>A0A9X1WQ49_9BACL</name>
<dbReference type="AlphaFoldDB" id="A0A9X1WQ49"/>